<evidence type="ECO:0000313" key="2">
    <source>
        <dbReference type="Proteomes" id="UP001272987"/>
    </source>
</evidence>
<proteinExistence type="predicted"/>
<dbReference type="Proteomes" id="UP001272987">
    <property type="component" value="Unassembled WGS sequence"/>
</dbReference>
<accession>A0ABU4LWF1</accession>
<dbReference type="EMBL" id="JARAWP010000010">
    <property type="protein sequence ID" value="MDX3019891.1"/>
    <property type="molecule type" value="Genomic_DNA"/>
</dbReference>
<keyword evidence="2" id="KW-1185">Reference proteome</keyword>
<comment type="caution">
    <text evidence="1">The sequence shown here is derived from an EMBL/GenBank/DDBJ whole genome shotgun (WGS) entry which is preliminary data.</text>
</comment>
<evidence type="ECO:0000313" key="1">
    <source>
        <dbReference type="EMBL" id="MDX3019891.1"/>
    </source>
</evidence>
<organism evidence="1 2">
    <name type="scientific">Streptomyces acidiscabies</name>
    <dbReference type="NCBI Taxonomy" id="42234"/>
    <lineage>
        <taxon>Bacteria</taxon>
        <taxon>Bacillati</taxon>
        <taxon>Actinomycetota</taxon>
        <taxon>Actinomycetes</taxon>
        <taxon>Kitasatosporales</taxon>
        <taxon>Streptomycetaceae</taxon>
        <taxon>Streptomyces</taxon>
    </lineage>
</organism>
<gene>
    <name evidence="1" type="ORF">PV666_18615</name>
</gene>
<protein>
    <submittedName>
        <fullName evidence="1">Uncharacterized protein</fullName>
    </submittedName>
</protein>
<dbReference type="RefSeq" id="WP_319166488.1">
    <property type="nucleotide sequence ID" value="NZ_JARAWP010000010.1"/>
</dbReference>
<sequence>MTDQSAPDTEPTDLPTALIELRHARAEVDRLRPFVDMVDQSQRTAEIADDVTAHAKTLMERRTTTLRERAERAEGERDGAYRERACLVALLAAMTDGAVTAPATDIDEPGWTLLYLNLGGRQASWHISPRDHDLFAHVERVGSDDPRTQWDGHTTEEKYARIAAWTAELAQRCGPACTEQHTETGRCEIARNR</sequence>
<name>A0ABU4LWF1_9ACTN</name>
<reference evidence="1 2" key="1">
    <citation type="journal article" date="2023" name="Microb. Genom.">
        <title>Mesoterricola silvestris gen. nov., sp. nov., Mesoterricola sediminis sp. nov., Geothrix oryzae sp. nov., Geothrix edaphica sp. nov., Geothrix rubra sp. nov., and Geothrix limicola sp. nov., six novel members of Acidobacteriota isolated from soils.</title>
        <authorList>
            <person name="Weisberg A.J."/>
            <person name="Pearce E."/>
            <person name="Kramer C.G."/>
            <person name="Chang J.H."/>
            <person name="Clarke C.R."/>
        </authorList>
    </citation>
    <scope>NUCLEOTIDE SEQUENCE [LARGE SCALE GENOMIC DNA]</scope>
    <source>
        <strain evidence="1 2">NB05-1H</strain>
    </source>
</reference>